<dbReference type="Pfam" id="PF02386">
    <property type="entry name" value="TrkH"/>
    <property type="match status" value="1"/>
</dbReference>
<evidence type="ECO:0000256" key="2">
    <source>
        <dbReference type="ARBA" id="ARBA00022448"/>
    </source>
</evidence>
<evidence type="ECO:0000256" key="6">
    <source>
        <dbReference type="ARBA" id="ARBA00022958"/>
    </source>
</evidence>
<keyword evidence="7 12" id="KW-1133">Transmembrane helix</keyword>
<evidence type="ECO:0000256" key="4">
    <source>
        <dbReference type="ARBA" id="ARBA00022538"/>
    </source>
</evidence>
<dbReference type="AlphaFoldDB" id="U4VC97"/>
<evidence type="ECO:0000256" key="1">
    <source>
        <dbReference type="ARBA" id="ARBA00004651"/>
    </source>
</evidence>
<evidence type="ECO:0000256" key="7">
    <source>
        <dbReference type="ARBA" id="ARBA00022989"/>
    </source>
</evidence>
<evidence type="ECO:0000256" key="9">
    <source>
        <dbReference type="ARBA" id="ARBA00023136"/>
    </source>
</evidence>
<feature type="binding site" evidence="11">
    <location>
        <position position="343"/>
    </location>
    <ligand>
        <name>K(+)</name>
        <dbReference type="ChEBI" id="CHEBI:29103"/>
    </ligand>
</feature>
<evidence type="ECO:0000256" key="5">
    <source>
        <dbReference type="ARBA" id="ARBA00022692"/>
    </source>
</evidence>
<gene>
    <name evidence="13" type="ORF">Q644_00785</name>
</gene>
<evidence type="ECO:0000256" key="11">
    <source>
        <dbReference type="PIRSR" id="PIRSR006247-1"/>
    </source>
</evidence>
<feature type="transmembrane region" description="Helical" evidence="12">
    <location>
        <begin position="154"/>
        <end position="176"/>
    </location>
</feature>
<dbReference type="InterPro" id="IPR004772">
    <property type="entry name" value="TrkH"/>
</dbReference>
<feature type="transmembrane region" description="Helical" evidence="12">
    <location>
        <begin position="358"/>
        <end position="378"/>
    </location>
</feature>
<keyword evidence="4 10" id="KW-0633">Potassium transport</keyword>
<dbReference type="PANTHER" id="PTHR32024:SF3">
    <property type="entry name" value="TRK SYSTEM POTASSIUM UPTAKE PROTEIN"/>
    <property type="match status" value="1"/>
</dbReference>
<dbReference type="PATRIC" id="fig|1337887.3.peg.165"/>
<keyword evidence="11" id="KW-0479">Metal-binding</keyword>
<organism evidence="13 14">
    <name type="scientific">Brucella intermedia 229E</name>
    <dbReference type="NCBI Taxonomy" id="1337887"/>
    <lineage>
        <taxon>Bacteria</taxon>
        <taxon>Pseudomonadati</taxon>
        <taxon>Pseudomonadota</taxon>
        <taxon>Alphaproteobacteria</taxon>
        <taxon>Hyphomicrobiales</taxon>
        <taxon>Brucellaceae</taxon>
        <taxon>Brucella/Ochrobactrum group</taxon>
        <taxon>Brucella</taxon>
    </lineage>
</organism>
<feature type="transmembrane region" description="Helical" evidence="12">
    <location>
        <begin position="482"/>
        <end position="504"/>
    </location>
</feature>
<keyword evidence="2 10" id="KW-0813">Transport</keyword>
<keyword evidence="8 10" id="KW-0406">Ion transport</keyword>
<evidence type="ECO:0000256" key="3">
    <source>
        <dbReference type="ARBA" id="ARBA00022475"/>
    </source>
</evidence>
<feature type="transmembrane region" description="Helical" evidence="12">
    <location>
        <begin position="66"/>
        <end position="83"/>
    </location>
</feature>
<feature type="transmembrane region" description="Helical" evidence="12">
    <location>
        <begin position="262"/>
        <end position="287"/>
    </location>
</feature>
<protein>
    <recommendedName>
        <fullName evidence="10">Trk system potassium uptake protein</fullName>
    </recommendedName>
</protein>
<feature type="binding site" evidence="11">
    <location>
        <position position="342"/>
    </location>
    <ligand>
        <name>K(+)</name>
        <dbReference type="ChEBI" id="CHEBI:29103"/>
    </ligand>
</feature>
<dbReference type="PANTHER" id="PTHR32024">
    <property type="entry name" value="TRK SYSTEM POTASSIUM UPTAKE PROTEIN TRKG-RELATED"/>
    <property type="match status" value="1"/>
</dbReference>
<feature type="transmembrane region" description="Helical" evidence="12">
    <location>
        <begin position="205"/>
        <end position="227"/>
    </location>
</feature>
<dbReference type="GO" id="GO:0005886">
    <property type="term" value="C:plasma membrane"/>
    <property type="evidence" value="ECO:0007669"/>
    <property type="project" value="UniProtKB-SubCell"/>
</dbReference>
<evidence type="ECO:0000313" key="13">
    <source>
        <dbReference type="EMBL" id="ERM03615.1"/>
    </source>
</evidence>
<comment type="subcellular location">
    <subcellularLocation>
        <location evidence="10">Cell inner membrane</location>
        <topology evidence="10">Multi-pass membrane protein</topology>
    </subcellularLocation>
    <subcellularLocation>
        <location evidence="1">Cell membrane</location>
        <topology evidence="1">Multi-pass membrane protein</topology>
    </subcellularLocation>
</comment>
<keyword evidence="6 10" id="KW-0630">Potassium</keyword>
<accession>U4VC97</accession>
<keyword evidence="5 12" id="KW-0812">Transmembrane</keyword>
<keyword evidence="10" id="KW-0997">Cell inner membrane</keyword>
<dbReference type="Proteomes" id="UP000016842">
    <property type="component" value="Unassembled WGS sequence"/>
</dbReference>
<name>U4VC97_9HYPH</name>
<proteinExistence type="inferred from homology"/>
<feature type="transmembrane region" description="Helical" evidence="12">
    <location>
        <begin position="95"/>
        <end position="117"/>
    </location>
</feature>
<feature type="transmembrane region" description="Helical" evidence="12">
    <location>
        <begin position="36"/>
        <end position="54"/>
    </location>
</feature>
<feature type="transmembrane region" description="Helical" evidence="12">
    <location>
        <begin position="425"/>
        <end position="444"/>
    </location>
</feature>
<reference evidence="13 14" key="1">
    <citation type="journal article" date="2014" name="FEMS Microbiol. Lett.">
        <title>Genome sequencing analysis reveals virulence-related gene content of Ochrobactrum intermedium strain 229E, a urease-positive strain isolated from the human gastric niche.</title>
        <authorList>
            <person name="Kulkarni G.J."/>
            <person name="Shetty S."/>
            <person name="Dharne M.S."/>
            <person name="Shouche Y.S."/>
        </authorList>
    </citation>
    <scope>NUCLEOTIDE SEQUENCE [LARGE SCALE GENOMIC DNA]</scope>
    <source>
        <strain evidence="13 14">229E</strain>
    </source>
</reference>
<evidence type="ECO:0000313" key="14">
    <source>
        <dbReference type="Proteomes" id="UP000016842"/>
    </source>
</evidence>
<dbReference type="GO" id="GO:0046872">
    <property type="term" value="F:metal ion binding"/>
    <property type="evidence" value="ECO:0007669"/>
    <property type="project" value="UniProtKB-KW"/>
</dbReference>
<keyword evidence="3 10" id="KW-1003">Cell membrane</keyword>
<sequence length="511" mass="54831">MPARCGWIDLTLNKLDIGIIRPNPEPAAIYKTVANICARFGLIMAAAMLLPAAIDLRDGSDDWLIFVRSAAATGALSALFLLATQNQTMRFTPRLGFLLTACLWLTASFLGSIPLYFSHLPISYATAFFEAMSGVTSTGATALTGLDNMQRGILLWRSILCWIGGVGFIGLALLLLPSLRAGGLALFHMENSDKSEKILPRMNQIALGIILAYLSLTAACIIAYFAVGMSVFDAINHGLTTVATAGFSTHDSSIGFYEGNRLLLVVSTIFMALSALPPFVLYIKAFMPRRMESLADPQVKLFFTIAIGFSFALAVVLRLGSDVPFGDALISASFHFVSVMTTTGYATEDYSLWGPPAIGIFFLASFLGGCAGSTSGGIKMNRLIILWSLTQANLARLIMPHAVIKIRYGTSEISGDIAQNVLLYLFLYCASLVIGAVLLASLGLDFVSAFTGGALTALSNVGPGFGDTIGPVGNFSTIHDPALWVLSFLMLVGRLELVTVYILFTRAFWVR</sequence>
<comment type="caution">
    <text evidence="13">The sequence shown here is derived from an EMBL/GenBank/DDBJ whole genome shotgun (WGS) entry which is preliminary data.</text>
</comment>
<comment type="similarity">
    <text evidence="10">Belongs to the TrkH potassium transport family.</text>
</comment>
<evidence type="ECO:0000256" key="10">
    <source>
        <dbReference type="PIRNR" id="PIRNR006247"/>
    </source>
</evidence>
<feature type="binding site" evidence="11">
    <location>
        <position position="138"/>
    </location>
    <ligand>
        <name>K(+)</name>
        <dbReference type="ChEBI" id="CHEBI:29103"/>
    </ligand>
</feature>
<feature type="binding site" evidence="11">
    <location>
        <position position="460"/>
    </location>
    <ligand>
        <name>K(+)</name>
        <dbReference type="ChEBI" id="CHEBI:29103"/>
    </ligand>
</feature>
<comment type="function">
    <text evidence="10">Low-affinity potassium transport system. Interacts with Trk system potassium uptake protein TrkA.</text>
</comment>
<dbReference type="InterPro" id="IPR003445">
    <property type="entry name" value="Cat_transpt"/>
</dbReference>
<feature type="binding site" evidence="11">
    <location>
        <position position="461"/>
    </location>
    <ligand>
        <name>K(+)</name>
        <dbReference type="ChEBI" id="CHEBI:29103"/>
    </ligand>
</feature>
<evidence type="ECO:0000256" key="12">
    <source>
        <dbReference type="SAM" id="Phobius"/>
    </source>
</evidence>
<dbReference type="GO" id="GO:0015379">
    <property type="term" value="F:potassium:chloride symporter activity"/>
    <property type="evidence" value="ECO:0007669"/>
    <property type="project" value="InterPro"/>
</dbReference>
<evidence type="ECO:0000256" key="8">
    <source>
        <dbReference type="ARBA" id="ARBA00023065"/>
    </source>
</evidence>
<keyword evidence="9 10" id="KW-0472">Membrane</keyword>
<feature type="transmembrane region" description="Helical" evidence="12">
    <location>
        <begin position="299"/>
        <end position="319"/>
    </location>
</feature>
<dbReference type="EMBL" id="ASXJ01000006">
    <property type="protein sequence ID" value="ERM03615.1"/>
    <property type="molecule type" value="Genomic_DNA"/>
</dbReference>
<dbReference type="PIRSF" id="PIRSF006247">
    <property type="entry name" value="TrkH"/>
    <property type="match status" value="1"/>
</dbReference>